<evidence type="ECO:0000313" key="3">
    <source>
        <dbReference type="EMBL" id="CDW88613.1"/>
    </source>
</evidence>
<dbReference type="SUPFAM" id="SSF57850">
    <property type="entry name" value="RING/U-box"/>
    <property type="match status" value="1"/>
</dbReference>
<keyword evidence="4" id="KW-1185">Reference proteome</keyword>
<dbReference type="PROSITE" id="PS51886">
    <property type="entry name" value="TLDC"/>
    <property type="match status" value="1"/>
</dbReference>
<dbReference type="SMART" id="SM00584">
    <property type="entry name" value="TLDc"/>
    <property type="match status" value="1"/>
</dbReference>
<dbReference type="Pfam" id="PF07534">
    <property type="entry name" value="TLD"/>
    <property type="match status" value="1"/>
</dbReference>
<feature type="transmembrane region" description="Helical" evidence="1">
    <location>
        <begin position="65"/>
        <end position="85"/>
    </location>
</feature>
<feature type="transmembrane region" description="Helical" evidence="1">
    <location>
        <begin position="91"/>
        <end position="110"/>
    </location>
</feature>
<protein>
    <recommendedName>
        <fullName evidence="2">TLDc domain-containing protein</fullName>
    </recommendedName>
</protein>
<dbReference type="InterPro" id="IPR006571">
    <property type="entry name" value="TLDc_dom"/>
</dbReference>
<keyword evidence="1" id="KW-1133">Transmembrane helix</keyword>
<dbReference type="OrthoDB" id="25620at2759"/>
<organism evidence="3 4">
    <name type="scientific">Stylonychia lemnae</name>
    <name type="common">Ciliate</name>
    <dbReference type="NCBI Taxonomy" id="5949"/>
    <lineage>
        <taxon>Eukaryota</taxon>
        <taxon>Sar</taxon>
        <taxon>Alveolata</taxon>
        <taxon>Ciliophora</taxon>
        <taxon>Intramacronucleata</taxon>
        <taxon>Spirotrichea</taxon>
        <taxon>Stichotrichia</taxon>
        <taxon>Sporadotrichida</taxon>
        <taxon>Oxytrichidae</taxon>
        <taxon>Stylonychinae</taxon>
        <taxon>Stylonychia</taxon>
    </lineage>
</organism>
<dbReference type="EMBL" id="CCKQ01016744">
    <property type="protein sequence ID" value="CDW88613.1"/>
    <property type="molecule type" value="Genomic_DNA"/>
</dbReference>
<proteinExistence type="predicted"/>
<dbReference type="InParanoid" id="A0A078B4Z8"/>
<dbReference type="AlphaFoldDB" id="A0A078B4Z8"/>
<dbReference type="InterPro" id="IPR013083">
    <property type="entry name" value="Znf_RING/FYVE/PHD"/>
</dbReference>
<name>A0A078B4Z8_STYLE</name>
<evidence type="ECO:0000256" key="1">
    <source>
        <dbReference type="SAM" id="Phobius"/>
    </source>
</evidence>
<keyword evidence="1" id="KW-0472">Membrane</keyword>
<dbReference type="OMA" id="KYERICT"/>
<sequence length="409" mass="47555">MFTCPGCQKYYNLSLRKPLKLPCKEQICLQCYNLQTEQVQNMQIQCPSCMNLSDKNQPINEYRLLIIYFFLIVALILLIYLFGIIQFAAQILIAVVAIYISIQFSFTYVWRKIGKRQKDNSRGINASNNLLLSYVKSIQSDLYIQNNEKYFHLDIQNQSAQEMEHQQILIKKLKSSATNIELLKQEKRQVIGQSKIYQINIVPIKKEPLSLLEVQTREKMNQFSLAKYKAFRRLVNDQLLKIDKDKVHNPKLLPLSVKTKLLYKATRDGYKAYDFHRLCDNQGPTISFILSELGFVFGGYTSLDWKSTQVIQGKKDTHAFLFSLTHQTLHLQRPPIQDHAVMYDQDYLMRFSGDIAIANDCNFINESQCQLGLSYKTQEGHQFGDEQAFNYLAGSQKFRIIEIEVYSAI</sequence>
<dbReference type="Gene3D" id="3.30.40.10">
    <property type="entry name" value="Zinc/RING finger domain, C3HC4 (zinc finger)"/>
    <property type="match status" value="1"/>
</dbReference>
<reference evidence="3 4" key="1">
    <citation type="submission" date="2014-06" db="EMBL/GenBank/DDBJ databases">
        <authorList>
            <person name="Swart Estienne"/>
        </authorList>
    </citation>
    <scope>NUCLEOTIDE SEQUENCE [LARGE SCALE GENOMIC DNA]</scope>
    <source>
        <strain evidence="3 4">130c</strain>
    </source>
</reference>
<feature type="domain" description="TLDc" evidence="2">
    <location>
        <begin position="233"/>
        <end position="409"/>
    </location>
</feature>
<keyword evidence="1" id="KW-0812">Transmembrane</keyword>
<dbReference type="Proteomes" id="UP000039865">
    <property type="component" value="Unassembled WGS sequence"/>
</dbReference>
<gene>
    <name evidence="3" type="primary">Contig15683.g16705</name>
    <name evidence="3" type="ORF">STYLEM_17735</name>
</gene>
<evidence type="ECO:0000259" key="2">
    <source>
        <dbReference type="PROSITE" id="PS51886"/>
    </source>
</evidence>
<evidence type="ECO:0000313" key="4">
    <source>
        <dbReference type="Proteomes" id="UP000039865"/>
    </source>
</evidence>
<accession>A0A078B4Z8</accession>